<dbReference type="PANTHER" id="PTHR38592">
    <property type="entry name" value="BLL4819 PROTEIN"/>
    <property type="match status" value="1"/>
</dbReference>
<dbReference type="KEGG" id="mpar:F7D14_11195"/>
<accession>A0A6B8M6L9</accession>
<dbReference type="AlphaFoldDB" id="A0A6B8M6L9"/>
<dbReference type="PANTHER" id="PTHR38592:SF3">
    <property type="entry name" value="BLL4819 PROTEIN"/>
    <property type="match status" value="1"/>
</dbReference>
<evidence type="ECO:0000256" key="1">
    <source>
        <dbReference type="SAM" id="Phobius"/>
    </source>
</evidence>
<feature type="transmembrane region" description="Helical" evidence="1">
    <location>
        <begin position="197"/>
        <end position="215"/>
    </location>
</feature>
<feature type="transmembrane region" description="Helical" evidence="1">
    <location>
        <begin position="43"/>
        <end position="60"/>
    </location>
</feature>
<feature type="transmembrane region" description="Helical" evidence="1">
    <location>
        <begin position="136"/>
        <end position="159"/>
    </location>
</feature>
<keyword evidence="1" id="KW-0472">Membrane</keyword>
<evidence type="ECO:0000313" key="2">
    <source>
        <dbReference type="EMBL" id="QGM97985.1"/>
    </source>
</evidence>
<reference evidence="2 3" key="1">
    <citation type="submission" date="2019-09" db="EMBL/GenBank/DDBJ databases">
        <title>Isolation and complete genome sequencing of Methylocystis species.</title>
        <authorList>
            <person name="Rumah B.L."/>
            <person name="Stead C.E."/>
            <person name="Stevens B.C."/>
            <person name="Minton N.P."/>
            <person name="Grosse-Honebrink A."/>
            <person name="Zhang Y."/>
        </authorList>
    </citation>
    <scope>NUCLEOTIDE SEQUENCE [LARGE SCALE GENOMIC DNA]</scope>
    <source>
        <strain evidence="2 3">BRCS2</strain>
    </source>
</reference>
<dbReference type="PIRSF" id="PIRSF028704">
    <property type="entry name" value="UPC028704"/>
    <property type="match status" value="1"/>
</dbReference>
<feature type="transmembrane region" description="Helical" evidence="1">
    <location>
        <begin position="81"/>
        <end position="99"/>
    </location>
</feature>
<feature type="transmembrane region" description="Helical" evidence="1">
    <location>
        <begin position="266"/>
        <end position="284"/>
    </location>
</feature>
<organism evidence="2 3">
    <name type="scientific">Methylocystis parvus</name>
    <dbReference type="NCBI Taxonomy" id="134"/>
    <lineage>
        <taxon>Bacteria</taxon>
        <taxon>Pseudomonadati</taxon>
        <taxon>Pseudomonadota</taxon>
        <taxon>Alphaproteobacteria</taxon>
        <taxon>Hyphomicrobiales</taxon>
        <taxon>Methylocystaceae</taxon>
        <taxon>Methylocystis</taxon>
    </lineage>
</organism>
<proteinExistence type="predicted"/>
<feature type="transmembrane region" description="Helical" evidence="1">
    <location>
        <begin position="166"/>
        <end position="185"/>
    </location>
</feature>
<feature type="transmembrane region" description="Helical" evidence="1">
    <location>
        <begin position="333"/>
        <end position="350"/>
    </location>
</feature>
<evidence type="ECO:0000313" key="3">
    <source>
        <dbReference type="Proteomes" id="UP000422569"/>
    </source>
</evidence>
<keyword evidence="3" id="KW-1185">Reference proteome</keyword>
<sequence>MQQKRIDSIDFWRGVALVAILINHIPGNVLGAVTPRNFGFSDSAELFVFLSGVSVYLAYGEPRMRRNSAAAAAMARRTVKLYGAHLILTAMGLALFWTANQFTPNDLLGAEYGRATPFLDPVRGVLGILALSHQVAYFNILPLYIVLMAAAPLLLALALRGRLEMLAVSAAVYGGARIAGVNLPSWPEPGGWYFNPFAWQFMFALGIFCGGALRGEGVPFNLGALRFSQAFTIASGLVVSNVFGLAPGLLDEAGRYLDWDKSQLGVARIVDFVALAYTVYFSNLNWSVRETAVFDFFALLGRNPLPVFCAGSLISALGQILSSSDLASPLLDIVYVGAALLLLHGLAGLLDRDEPALVRRAARVQDAAASEA</sequence>
<dbReference type="Pfam" id="PF10129">
    <property type="entry name" value="OpgC_C"/>
    <property type="match status" value="1"/>
</dbReference>
<feature type="transmembrane region" description="Helical" evidence="1">
    <location>
        <begin position="227"/>
        <end position="246"/>
    </location>
</feature>
<dbReference type="Proteomes" id="UP000422569">
    <property type="component" value="Chromosome"/>
</dbReference>
<feature type="transmembrane region" description="Helical" evidence="1">
    <location>
        <begin position="296"/>
        <end position="321"/>
    </location>
</feature>
<keyword evidence="1" id="KW-0812">Transmembrane</keyword>
<dbReference type="EMBL" id="CP044331">
    <property type="protein sequence ID" value="QGM97985.1"/>
    <property type="molecule type" value="Genomic_DNA"/>
</dbReference>
<dbReference type="InterPro" id="IPR014550">
    <property type="entry name" value="UCP028704_OpgC"/>
</dbReference>
<feature type="transmembrane region" description="Helical" evidence="1">
    <location>
        <begin position="12"/>
        <end position="31"/>
    </location>
</feature>
<protein>
    <submittedName>
        <fullName evidence="2">DUF1624 domain-containing protein</fullName>
    </submittedName>
</protein>
<gene>
    <name evidence="2" type="ORF">F7D14_11195</name>
</gene>
<keyword evidence="1" id="KW-1133">Transmembrane helix</keyword>
<name>A0A6B8M6L9_9HYPH</name>
<dbReference type="RefSeq" id="WP_016919431.1">
    <property type="nucleotide sequence ID" value="NZ_CP044331.1"/>
</dbReference>